<sequence>MKLCLIKINAMKILNKSILLLLFLIPCVLISQEDLVDKIKGSWKLYEIHYEYKDTTYIMKENDHGRFIFTDENYALMYNPRMQQRKPFKDLSKPENEEIINAFRSLVFNTGSYSIEDNIISTTADIAKVPGFEGGQQYYRMKLVDDALELVMYDETYPNGKKPEWYKKLKIKFRLKRE</sequence>
<dbReference type="AlphaFoldDB" id="A0A7K1G8T8"/>
<keyword evidence="3" id="KW-1185">Reference proteome</keyword>
<gene>
    <name evidence="2" type="ORF">F1003_02030</name>
</gene>
<organism evidence="2 3">
    <name type="scientific">Winogradskyella ouciana</name>
    <dbReference type="NCBI Taxonomy" id="2608631"/>
    <lineage>
        <taxon>Bacteria</taxon>
        <taxon>Pseudomonadati</taxon>
        <taxon>Bacteroidota</taxon>
        <taxon>Flavobacteriia</taxon>
        <taxon>Flavobacteriales</taxon>
        <taxon>Flavobacteriaceae</taxon>
        <taxon>Winogradskyella</taxon>
    </lineage>
</organism>
<proteinExistence type="predicted"/>
<dbReference type="Proteomes" id="UP000447545">
    <property type="component" value="Unassembled WGS sequence"/>
</dbReference>
<feature type="domain" description="Lipocalin-like" evidence="1">
    <location>
        <begin position="41"/>
        <end position="153"/>
    </location>
</feature>
<dbReference type="Pfam" id="PF13924">
    <property type="entry name" value="Lipocalin_5"/>
    <property type="match status" value="1"/>
</dbReference>
<dbReference type="EMBL" id="WJYA01000002">
    <property type="protein sequence ID" value="MTE25697.1"/>
    <property type="molecule type" value="Genomic_DNA"/>
</dbReference>
<evidence type="ECO:0000259" key="1">
    <source>
        <dbReference type="Pfam" id="PF13924"/>
    </source>
</evidence>
<evidence type="ECO:0000313" key="3">
    <source>
        <dbReference type="Proteomes" id="UP000447545"/>
    </source>
</evidence>
<dbReference type="InterPro" id="IPR024311">
    <property type="entry name" value="Lipocalin-like"/>
</dbReference>
<evidence type="ECO:0000313" key="2">
    <source>
        <dbReference type="EMBL" id="MTE25697.1"/>
    </source>
</evidence>
<reference evidence="2 3" key="1">
    <citation type="submission" date="2019-11" db="EMBL/GenBank/DDBJ databases">
        <title>Winogradskyella ouciana sp. nov., isolated from the hadal seawater of the Mariana Trench.</title>
        <authorList>
            <person name="Liu R."/>
        </authorList>
    </citation>
    <scope>NUCLEOTIDE SEQUENCE [LARGE SCALE GENOMIC DNA]</scope>
    <source>
        <strain evidence="2 3">ZXX205</strain>
    </source>
</reference>
<protein>
    <recommendedName>
        <fullName evidence="1">Lipocalin-like domain-containing protein</fullName>
    </recommendedName>
</protein>
<name>A0A7K1G8T8_9FLAO</name>
<comment type="caution">
    <text evidence="2">The sequence shown here is derived from an EMBL/GenBank/DDBJ whole genome shotgun (WGS) entry which is preliminary data.</text>
</comment>
<accession>A0A7K1G8T8</accession>